<reference evidence="3" key="1">
    <citation type="submission" date="2018-11" db="EMBL/GenBank/DDBJ databases">
        <authorList>
            <consortium name="Pathogen Informatics"/>
        </authorList>
    </citation>
    <scope>NUCLEOTIDE SEQUENCE</scope>
</reference>
<feature type="transmembrane region" description="Helical" evidence="2">
    <location>
        <begin position="12"/>
        <end position="31"/>
    </location>
</feature>
<dbReference type="EMBL" id="CAAALY010033009">
    <property type="protein sequence ID" value="VEL17523.1"/>
    <property type="molecule type" value="Genomic_DNA"/>
</dbReference>
<dbReference type="AlphaFoldDB" id="A0A448WQC5"/>
<feature type="region of interest" description="Disordered" evidence="1">
    <location>
        <begin position="82"/>
        <end position="120"/>
    </location>
</feature>
<evidence type="ECO:0000313" key="4">
    <source>
        <dbReference type="Proteomes" id="UP000784294"/>
    </source>
</evidence>
<accession>A0A448WQC5</accession>
<proteinExistence type="predicted"/>
<evidence type="ECO:0000256" key="1">
    <source>
        <dbReference type="SAM" id="MobiDB-lite"/>
    </source>
</evidence>
<protein>
    <submittedName>
        <fullName evidence="3">Uncharacterized protein</fullName>
    </submittedName>
</protein>
<keyword evidence="2" id="KW-1133">Transmembrane helix</keyword>
<evidence type="ECO:0000256" key="2">
    <source>
        <dbReference type="SAM" id="Phobius"/>
    </source>
</evidence>
<keyword evidence="2" id="KW-0812">Transmembrane</keyword>
<dbReference type="Proteomes" id="UP000784294">
    <property type="component" value="Unassembled WGS sequence"/>
</dbReference>
<feature type="compositionally biased region" description="Polar residues" evidence="1">
    <location>
        <begin position="103"/>
        <end position="117"/>
    </location>
</feature>
<sequence>MGTISNRRGFRHCYVITAYQPCLFLCIYIPVLQTLSIQASSALHTGGGLSRGILQHNSRQPPPPLLIPLIASHHYPQQLQQKSVYPSPPAFSGSASISSSGSQVEPTQSGHQDSYHSGTRDCRSTCQRHIFIHPPSLSPNSLPVSSNCEDSLSSCMPSAAVMHSSTLQESSLTPLSLSSSHSKQFQQTISNQVNNQEGGDVLGSGLTSSDNGTSIVTEKLRPRIDPRQIAAPIYDLGSRAEALNQAAALIAARPAHLPRPEYSPVTPAPGLLFKTI</sequence>
<keyword evidence="4" id="KW-1185">Reference proteome</keyword>
<keyword evidence="2" id="KW-0472">Membrane</keyword>
<feature type="compositionally biased region" description="Low complexity" evidence="1">
    <location>
        <begin position="90"/>
        <end position="102"/>
    </location>
</feature>
<organism evidence="3 4">
    <name type="scientific">Protopolystoma xenopodis</name>
    <dbReference type="NCBI Taxonomy" id="117903"/>
    <lineage>
        <taxon>Eukaryota</taxon>
        <taxon>Metazoa</taxon>
        <taxon>Spiralia</taxon>
        <taxon>Lophotrochozoa</taxon>
        <taxon>Platyhelminthes</taxon>
        <taxon>Monogenea</taxon>
        <taxon>Polyopisthocotylea</taxon>
        <taxon>Polystomatidea</taxon>
        <taxon>Polystomatidae</taxon>
        <taxon>Protopolystoma</taxon>
    </lineage>
</organism>
<gene>
    <name evidence="3" type="ORF">PXEA_LOCUS10963</name>
</gene>
<name>A0A448WQC5_9PLAT</name>
<comment type="caution">
    <text evidence="3">The sequence shown here is derived from an EMBL/GenBank/DDBJ whole genome shotgun (WGS) entry which is preliminary data.</text>
</comment>
<evidence type="ECO:0000313" key="3">
    <source>
        <dbReference type="EMBL" id="VEL17523.1"/>
    </source>
</evidence>